<dbReference type="EMBL" id="AGNL01025148">
    <property type="protein sequence ID" value="EJK58467.1"/>
    <property type="molecule type" value="Genomic_DNA"/>
</dbReference>
<dbReference type="AlphaFoldDB" id="K0SIZ6"/>
<evidence type="ECO:0000313" key="2">
    <source>
        <dbReference type="EMBL" id="EJK58467.1"/>
    </source>
</evidence>
<evidence type="ECO:0000256" key="1">
    <source>
        <dbReference type="SAM" id="MobiDB-lite"/>
    </source>
</evidence>
<keyword evidence="3" id="KW-1185">Reference proteome</keyword>
<name>K0SIZ6_THAOC</name>
<dbReference type="Proteomes" id="UP000266841">
    <property type="component" value="Unassembled WGS sequence"/>
</dbReference>
<comment type="caution">
    <text evidence="2">The sequence shown here is derived from an EMBL/GenBank/DDBJ whole genome shotgun (WGS) entry which is preliminary data.</text>
</comment>
<evidence type="ECO:0000313" key="3">
    <source>
        <dbReference type="Proteomes" id="UP000266841"/>
    </source>
</evidence>
<feature type="compositionally biased region" description="Gly residues" evidence="1">
    <location>
        <begin position="54"/>
        <end position="65"/>
    </location>
</feature>
<feature type="region of interest" description="Disordered" evidence="1">
    <location>
        <begin position="50"/>
        <end position="99"/>
    </location>
</feature>
<feature type="compositionally biased region" description="Acidic residues" evidence="1">
    <location>
        <begin position="88"/>
        <end position="99"/>
    </location>
</feature>
<accession>K0SIZ6</accession>
<proteinExistence type="predicted"/>
<protein>
    <submittedName>
        <fullName evidence="2">Uncharacterized protein</fullName>
    </submittedName>
</protein>
<gene>
    <name evidence="2" type="ORF">THAOC_21402</name>
</gene>
<organism evidence="2 3">
    <name type="scientific">Thalassiosira oceanica</name>
    <name type="common">Marine diatom</name>
    <dbReference type="NCBI Taxonomy" id="159749"/>
    <lineage>
        <taxon>Eukaryota</taxon>
        <taxon>Sar</taxon>
        <taxon>Stramenopiles</taxon>
        <taxon>Ochrophyta</taxon>
        <taxon>Bacillariophyta</taxon>
        <taxon>Coscinodiscophyceae</taxon>
        <taxon>Thalassiosirophycidae</taxon>
        <taxon>Thalassiosirales</taxon>
        <taxon>Thalassiosiraceae</taxon>
        <taxon>Thalassiosira</taxon>
    </lineage>
</organism>
<sequence>MSTPDPVSAVFYSTSLLARTGRSRPDDAYLAARAMALNGENKRAVQTLDSAGLVGPGPGGGTGGGRPRRRAGLRGDTFHGAANKDAGGSDDDDDGAAAD</sequence>
<reference evidence="2 3" key="1">
    <citation type="journal article" date="2012" name="Genome Biol.">
        <title>Genome and low-iron response of an oceanic diatom adapted to chronic iron limitation.</title>
        <authorList>
            <person name="Lommer M."/>
            <person name="Specht M."/>
            <person name="Roy A.S."/>
            <person name="Kraemer L."/>
            <person name="Andreson R."/>
            <person name="Gutowska M.A."/>
            <person name="Wolf J."/>
            <person name="Bergner S.V."/>
            <person name="Schilhabel M.B."/>
            <person name="Klostermeier U.C."/>
            <person name="Beiko R.G."/>
            <person name="Rosenstiel P."/>
            <person name="Hippler M."/>
            <person name="Laroche J."/>
        </authorList>
    </citation>
    <scope>NUCLEOTIDE SEQUENCE [LARGE SCALE GENOMIC DNA]</scope>
    <source>
        <strain evidence="2 3">CCMP1005</strain>
    </source>
</reference>
<feature type="non-terminal residue" evidence="2">
    <location>
        <position position="99"/>
    </location>
</feature>